<organism evidence="1 2">
    <name type="scientific">Seiridium unicorne</name>
    <dbReference type="NCBI Taxonomy" id="138068"/>
    <lineage>
        <taxon>Eukaryota</taxon>
        <taxon>Fungi</taxon>
        <taxon>Dikarya</taxon>
        <taxon>Ascomycota</taxon>
        <taxon>Pezizomycotina</taxon>
        <taxon>Sordariomycetes</taxon>
        <taxon>Xylariomycetidae</taxon>
        <taxon>Amphisphaeriales</taxon>
        <taxon>Sporocadaceae</taxon>
        <taxon>Seiridium</taxon>
    </lineage>
</organism>
<reference evidence="1 2" key="1">
    <citation type="journal article" date="2024" name="J. Plant Pathol.">
        <title>Sequence and assembly of the genome of Seiridium unicorne, isolate CBS 538.82, causal agent of cypress canker disease.</title>
        <authorList>
            <person name="Scali E."/>
            <person name="Rocca G.D."/>
            <person name="Danti R."/>
            <person name="Garbelotto M."/>
            <person name="Barberini S."/>
            <person name="Baroncelli R."/>
            <person name="Emiliani G."/>
        </authorList>
    </citation>
    <scope>NUCLEOTIDE SEQUENCE [LARGE SCALE GENOMIC DNA]</scope>
    <source>
        <strain evidence="1 2">BM-138-508</strain>
    </source>
</reference>
<dbReference type="EMBL" id="JARVKF010000223">
    <property type="protein sequence ID" value="KAK9420757.1"/>
    <property type="molecule type" value="Genomic_DNA"/>
</dbReference>
<dbReference type="Proteomes" id="UP001408356">
    <property type="component" value="Unassembled WGS sequence"/>
</dbReference>
<proteinExistence type="predicted"/>
<accession>A0ABR2V1F8</accession>
<keyword evidence="2" id="KW-1185">Reference proteome</keyword>
<comment type="caution">
    <text evidence="1">The sequence shown here is derived from an EMBL/GenBank/DDBJ whole genome shotgun (WGS) entry which is preliminary data.</text>
</comment>
<evidence type="ECO:0000313" key="1">
    <source>
        <dbReference type="EMBL" id="KAK9420757.1"/>
    </source>
</evidence>
<sequence>MDPTIQAGEPFYISYVYPCGLTEQREHREYLLESMEFNKLAPCGQDITRISIHLNSNDHCSICRDSETNDRTSPHMRHTYACGHDEDYVSGHSDEGDVLSPEIIACMIFVELIPRGQENPFIEVQASYCAECQRAPFGFLRAALERSGKVERTPPAQTTLRTHFRFMYEAHLTGKLSDVAYDELLTLVAQACINLVPDEEFNAWVRGARFDEYIVSDLRSAITTVRLG</sequence>
<name>A0ABR2V1F8_9PEZI</name>
<protein>
    <submittedName>
        <fullName evidence="1">Uncharacterized protein</fullName>
    </submittedName>
</protein>
<gene>
    <name evidence="1" type="ORF">SUNI508_00848</name>
</gene>
<evidence type="ECO:0000313" key="2">
    <source>
        <dbReference type="Proteomes" id="UP001408356"/>
    </source>
</evidence>